<dbReference type="EC" id="2.3.1.-" evidence="2"/>
<dbReference type="InterPro" id="IPR016181">
    <property type="entry name" value="Acyl_CoA_acyltransferase"/>
</dbReference>
<reference evidence="2 3" key="1">
    <citation type="submission" date="2024-06" db="EMBL/GenBank/DDBJ databases">
        <title>Lysinibacillus zambalefons sp. nov., a Novel Firmicute Isolated from the Poon Bato Zambales Hyperalkaline Spring.</title>
        <authorList>
            <person name="Aja J.A."/>
            <person name="Lazaro J.E.H."/>
            <person name="Llorin L.D."/>
            <person name="Lim K.R."/>
            <person name="Teodosio J."/>
            <person name="Dalisay D.S."/>
        </authorList>
    </citation>
    <scope>NUCLEOTIDE SEQUENCE [LARGE SCALE GENOMIC DNA]</scope>
    <source>
        <strain evidence="2 3">M3</strain>
    </source>
</reference>
<sequence>MHVLSYRLVTTIEELEFYKSTWSQILEREKNNNPFIEFEWVSTWWTTLGVHDNVEIYIVEHKGMAIAFFPFVRCQRLGGIQYYIFLGQGFASYMDVIAEKQWKEPAIKYLLRELSQKDGRFIIALNGLLESEHTSQILEKYAIEHQVPHSIFRTVTSYIDFQSIKLEDFLHKHRKKFKSIQRREKKLKALGQVSFQEVHPEGLAGMFNLFARRWRKKLDTSGFTEAKTRLFFERLAKEKSNAFRVEVDSLQFGGYWIGFTIDICCRDRNFCQAMGHEPDFNMFGPGRIIERENMLKAHAKNYRFYDLGSGYEPYKFEWYTDVDFSRKFVMSTNGKRERILRLMMVLRDRLQGQLKNNHQLVKFKRNRLGELCYFLKNARLKDWFRSFKKGINRIIAVHMFDIYVAKNGQCKTTSSFNEAFIQDVMAWEGRANYVSNYHKGYRIFRNSANEIAYVRHDQLFREEATGFTLKLPSNVSYIKEKNHQLSDVVANVQKEGIAVCTSVYWYERKRRRELAQLGFQRIERIKIIQLFNKKKVYRQENNWLKYLQSQGQNIDHLWQLAILPLLI</sequence>
<dbReference type="EMBL" id="JBEGDG010000024">
    <property type="protein sequence ID" value="MEQ6357285.1"/>
    <property type="molecule type" value="Genomic_DNA"/>
</dbReference>
<dbReference type="Pfam" id="PF13480">
    <property type="entry name" value="Acetyltransf_6"/>
    <property type="match status" value="1"/>
</dbReference>
<name>A0ABV1MXP5_9BACI</name>
<organism evidence="2 3">
    <name type="scientific">Lysinibacillus zambalensis</name>
    <dbReference type="NCBI Taxonomy" id="3160866"/>
    <lineage>
        <taxon>Bacteria</taxon>
        <taxon>Bacillati</taxon>
        <taxon>Bacillota</taxon>
        <taxon>Bacilli</taxon>
        <taxon>Bacillales</taxon>
        <taxon>Bacillaceae</taxon>
        <taxon>Lysinibacillus</taxon>
    </lineage>
</organism>
<dbReference type="Gene3D" id="3.40.630.30">
    <property type="match status" value="1"/>
</dbReference>
<gene>
    <name evidence="2" type="ORF">ABNX05_21970</name>
</gene>
<protein>
    <submittedName>
        <fullName evidence="2">GNAT family N-acetyltransferase</fullName>
        <ecNumber evidence="2">2.3.1.-</ecNumber>
    </submittedName>
</protein>
<feature type="domain" description="BioF2-like acetyltransferase" evidence="1">
    <location>
        <begin position="174"/>
        <end position="315"/>
    </location>
</feature>
<dbReference type="RefSeq" id="WP_349661653.1">
    <property type="nucleotide sequence ID" value="NZ_JBEGDG010000024.1"/>
</dbReference>
<evidence type="ECO:0000313" key="2">
    <source>
        <dbReference type="EMBL" id="MEQ6357285.1"/>
    </source>
</evidence>
<dbReference type="GO" id="GO:0016746">
    <property type="term" value="F:acyltransferase activity"/>
    <property type="evidence" value="ECO:0007669"/>
    <property type="project" value="UniProtKB-KW"/>
</dbReference>
<evidence type="ECO:0000313" key="3">
    <source>
        <dbReference type="Proteomes" id="UP001478862"/>
    </source>
</evidence>
<keyword evidence="3" id="KW-1185">Reference proteome</keyword>
<evidence type="ECO:0000259" key="1">
    <source>
        <dbReference type="Pfam" id="PF13480"/>
    </source>
</evidence>
<keyword evidence="2" id="KW-0808">Transferase</keyword>
<comment type="caution">
    <text evidence="2">The sequence shown here is derived from an EMBL/GenBank/DDBJ whole genome shotgun (WGS) entry which is preliminary data.</text>
</comment>
<proteinExistence type="predicted"/>
<dbReference type="Proteomes" id="UP001478862">
    <property type="component" value="Unassembled WGS sequence"/>
</dbReference>
<accession>A0ABV1MXP5</accession>
<dbReference type="SUPFAM" id="SSF55729">
    <property type="entry name" value="Acyl-CoA N-acyltransferases (Nat)"/>
    <property type="match status" value="1"/>
</dbReference>
<keyword evidence="2" id="KW-0012">Acyltransferase</keyword>
<dbReference type="InterPro" id="IPR038740">
    <property type="entry name" value="BioF2-like_GNAT_dom"/>
</dbReference>